<dbReference type="AlphaFoldDB" id="A0A6N3D7G9"/>
<evidence type="ECO:0000259" key="1">
    <source>
        <dbReference type="Pfam" id="PF01368"/>
    </source>
</evidence>
<feature type="domain" description="DHHA1" evidence="2">
    <location>
        <begin position="231"/>
        <end position="318"/>
    </location>
</feature>
<accession>A0A6N3D7G9</accession>
<dbReference type="GO" id="GO:0016787">
    <property type="term" value="F:hydrolase activity"/>
    <property type="evidence" value="ECO:0007669"/>
    <property type="project" value="UniProtKB-KW"/>
</dbReference>
<dbReference type="Pfam" id="PF01368">
    <property type="entry name" value="DHH"/>
    <property type="match status" value="1"/>
</dbReference>
<dbReference type="InterPro" id="IPR001667">
    <property type="entry name" value="DDH_dom"/>
</dbReference>
<dbReference type="PANTHER" id="PTHR47618:SF1">
    <property type="entry name" value="BIFUNCTIONAL OLIGORIBONUCLEASE AND PAP PHOSPHATASE NRNA"/>
    <property type="match status" value="1"/>
</dbReference>
<dbReference type="Gene3D" id="3.90.1640.10">
    <property type="entry name" value="inorganic pyrophosphatase (n-terminal core)"/>
    <property type="match status" value="1"/>
</dbReference>
<dbReference type="EMBL" id="CACRUA010000020">
    <property type="protein sequence ID" value="VYU23079.1"/>
    <property type="molecule type" value="Genomic_DNA"/>
</dbReference>
<dbReference type="InterPro" id="IPR003156">
    <property type="entry name" value="DHHA1_dom"/>
</dbReference>
<keyword evidence="3" id="KW-0378">Hydrolase</keyword>
<dbReference type="InterPro" id="IPR038763">
    <property type="entry name" value="DHH_sf"/>
</dbReference>
<dbReference type="InterPro" id="IPR051319">
    <property type="entry name" value="Oligoribo/pAp-PDE_c-di-AMP_PDE"/>
</dbReference>
<dbReference type="Pfam" id="PF02272">
    <property type="entry name" value="DHHA1"/>
    <property type="match status" value="1"/>
</dbReference>
<proteinExistence type="predicted"/>
<sequence length="322" mass="35912">MSDLLNEVLYGVNNVVLLGHLHPDGDCVGTCLGMYNYLSENYPQLTVDLYLDHPAGKFSYMKNFDRIKTEMEPGKVYELCITLDSSDAQRLGIFLPYFQDAGATLCIDHHVTNKGFAGKNHVVPSASSCSEVLYTLLEDSKISRNTAECLYTGIVHDTGVFKYSNTSKRTMEIAGNLVDKGLNSAKIIDDSFYRKTYVQNQVLGRALLESFLFMDGRCIFTALKQKDLDFYGADSNDLDGIIDQLRITEGVECAVFIYEKEPHVYKVSMRSNDYVDVSKIASYFGGGGHVRAAGCTISGSAYDVLNNLSKHIEQQMKEHDNK</sequence>
<dbReference type="PANTHER" id="PTHR47618">
    <property type="entry name" value="BIFUNCTIONAL OLIGORIBONUCLEASE AND PAP PHOSPHATASE NRNA"/>
    <property type="match status" value="1"/>
</dbReference>
<dbReference type="GO" id="GO:0003676">
    <property type="term" value="F:nucleic acid binding"/>
    <property type="evidence" value="ECO:0007669"/>
    <property type="project" value="InterPro"/>
</dbReference>
<dbReference type="Gene3D" id="3.10.310.30">
    <property type="match status" value="1"/>
</dbReference>
<dbReference type="RefSeq" id="WP_021643811.1">
    <property type="nucleotide sequence ID" value="NZ_CACRUA010000020.1"/>
</dbReference>
<organism evidence="3">
    <name type="scientific">Clostridium symbiosum</name>
    <name type="common">Bacteroides symbiosus</name>
    <dbReference type="NCBI Taxonomy" id="1512"/>
    <lineage>
        <taxon>Bacteria</taxon>
        <taxon>Bacillati</taxon>
        <taxon>Bacillota</taxon>
        <taxon>Clostridia</taxon>
        <taxon>Lachnospirales</taxon>
        <taxon>Lachnospiraceae</taxon>
        <taxon>Otoolea</taxon>
    </lineage>
</organism>
<evidence type="ECO:0000313" key="3">
    <source>
        <dbReference type="EMBL" id="VYU23079.1"/>
    </source>
</evidence>
<name>A0A6N3D7G9_CLOSY</name>
<gene>
    <name evidence="3" type="primary">nrnA_2</name>
    <name evidence="3" type="ORF">CSLFYP84_01644</name>
</gene>
<dbReference type="EC" id="3.1.-.-" evidence="3"/>
<dbReference type="SUPFAM" id="SSF64182">
    <property type="entry name" value="DHH phosphoesterases"/>
    <property type="match status" value="1"/>
</dbReference>
<reference evidence="3" key="1">
    <citation type="submission" date="2019-11" db="EMBL/GenBank/DDBJ databases">
        <authorList>
            <person name="Feng L."/>
        </authorList>
    </citation>
    <scope>NUCLEOTIDE SEQUENCE</scope>
    <source>
        <strain evidence="3">CsymbiosumLFYP84</strain>
    </source>
</reference>
<evidence type="ECO:0000259" key="2">
    <source>
        <dbReference type="Pfam" id="PF02272"/>
    </source>
</evidence>
<protein>
    <submittedName>
        <fullName evidence="3">Bifunctional oligoribonuclease and PAP phosphatase NrnA</fullName>
        <ecNumber evidence="3">3.1.-.-</ecNumber>
    </submittedName>
</protein>
<feature type="domain" description="DDH" evidence="1">
    <location>
        <begin position="14"/>
        <end position="154"/>
    </location>
</feature>